<evidence type="ECO:0000259" key="8">
    <source>
        <dbReference type="PROSITE" id="PS51462"/>
    </source>
</evidence>
<name>A0ABW3FBD5_9HYPH</name>
<comment type="similarity">
    <text evidence="7">Belongs to the Nudix hydrolase family.</text>
</comment>
<dbReference type="GO" id="GO:0035539">
    <property type="term" value="F:8-oxo-7,8-dihydrodeoxyguanosine triphosphate pyrophosphatase activity"/>
    <property type="evidence" value="ECO:0007669"/>
    <property type="project" value="UniProtKB-EC"/>
</dbReference>
<keyword evidence="10" id="KW-1185">Reference proteome</keyword>
<dbReference type="Proteomes" id="UP001597101">
    <property type="component" value="Unassembled WGS sequence"/>
</dbReference>
<dbReference type="Gene3D" id="3.90.79.10">
    <property type="entry name" value="Nucleoside Triphosphate Pyrophosphohydrolase"/>
    <property type="match status" value="1"/>
</dbReference>
<dbReference type="SUPFAM" id="SSF55811">
    <property type="entry name" value="Nudix"/>
    <property type="match status" value="1"/>
</dbReference>
<feature type="domain" description="Nudix hydrolase" evidence="8">
    <location>
        <begin position="51"/>
        <end position="182"/>
    </location>
</feature>
<dbReference type="InterPro" id="IPR000086">
    <property type="entry name" value="NUDIX_hydrolase_dom"/>
</dbReference>
<comment type="caution">
    <text evidence="9">The sequence shown here is derived from an EMBL/GenBank/DDBJ whole genome shotgun (WGS) entry which is preliminary data.</text>
</comment>
<accession>A0ABW3FBD5</accession>
<evidence type="ECO:0000256" key="1">
    <source>
        <dbReference type="ARBA" id="ARBA00001936"/>
    </source>
</evidence>
<evidence type="ECO:0000256" key="4">
    <source>
        <dbReference type="ARBA" id="ARBA00022801"/>
    </source>
</evidence>
<sequence length="221" mass="25042">MRVIDEPQYSAAAFCKRLEERFARRADVMAAIGGDDRLNPGDREEFMDRDFKHAAVLIPVIDRGDDAHVLLTQRAEHLSSHKGQIAFPGGKIDPGETPEEAATREAWEEVGLNDNAVQLIGTFGDYYSGSGYRITPVAAKVRPDYEMVINEDEVASAFEVPLSFLMDRENHRIESLTWKERERHFFAMPFMDESVNPPVERRIWGVTAGIIRMVQERVYGG</sequence>
<evidence type="ECO:0000256" key="6">
    <source>
        <dbReference type="ARBA" id="ARBA00023211"/>
    </source>
</evidence>
<dbReference type="RefSeq" id="WP_377211621.1">
    <property type="nucleotide sequence ID" value="NZ_JBHTJV010000003.1"/>
</dbReference>
<dbReference type="EC" id="3.6.1.55" evidence="9"/>
<keyword evidence="4 7" id="KW-0378">Hydrolase</keyword>
<dbReference type="InterPro" id="IPR045121">
    <property type="entry name" value="CoAse"/>
</dbReference>
<dbReference type="EMBL" id="JBHTJV010000003">
    <property type="protein sequence ID" value="MFD0915774.1"/>
    <property type="molecule type" value="Genomic_DNA"/>
</dbReference>
<proteinExistence type="inferred from homology"/>
<dbReference type="Pfam" id="PF00293">
    <property type="entry name" value="NUDIX"/>
    <property type="match status" value="1"/>
</dbReference>
<dbReference type="CDD" id="cd03426">
    <property type="entry name" value="NUDIX_CoAse_Nudt7"/>
    <property type="match status" value="1"/>
</dbReference>
<evidence type="ECO:0000256" key="2">
    <source>
        <dbReference type="ARBA" id="ARBA00001946"/>
    </source>
</evidence>
<organism evidence="9 10">
    <name type="scientific">Pseudahrensia aquimaris</name>
    <dbReference type="NCBI Taxonomy" id="744461"/>
    <lineage>
        <taxon>Bacteria</taxon>
        <taxon>Pseudomonadati</taxon>
        <taxon>Pseudomonadota</taxon>
        <taxon>Alphaproteobacteria</taxon>
        <taxon>Hyphomicrobiales</taxon>
        <taxon>Ahrensiaceae</taxon>
        <taxon>Pseudahrensia</taxon>
    </lineage>
</organism>
<evidence type="ECO:0000256" key="3">
    <source>
        <dbReference type="ARBA" id="ARBA00022723"/>
    </source>
</evidence>
<gene>
    <name evidence="9" type="ORF">ACFQ14_05080</name>
</gene>
<protein>
    <submittedName>
        <fullName evidence="9">NUDIX hydrolase</fullName>
        <ecNumber evidence="9">3.6.1.55</ecNumber>
    </submittedName>
</protein>
<dbReference type="InterPro" id="IPR015797">
    <property type="entry name" value="NUDIX_hydrolase-like_dom_sf"/>
</dbReference>
<dbReference type="InterPro" id="IPR020476">
    <property type="entry name" value="Nudix_hydrolase"/>
</dbReference>
<dbReference type="InterPro" id="IPR020084">
    <property type="entry name" value="NUDIX_hydrolase_CS"/>
</dbReference>
<reference evidence="10" key="1">
    <citation type="journal article" date="2019" name="Int. J. Syst. Evol. Microbiol.">
        <title>The Global Catalogue of Microorganisms (GCM) 10K type strain sequencing project: providing services to taxonomists for standard genome sequencing and annotation.</title>
        <authorList>
            <consortium name="The Broad Institute Genomics Platform"/>
            <consortium name="The Broad Institute Genome Sequencing Center for Infectious Disease"/>
            <person name="Wu L."/>
            <person name="Ma J."/>
        </authorList>
    </citation>
    <scope>NUCLEOTIDE SEQUENCE [LARGE SCALE GENOMIC DNA]</scope>
    <source>
        <strain evidence="10">CCUG 60023</strain>
    </source>
</reference>
<dbReference type="PRINTS" id="PR00502">
    <property type="entry name" value="NUDIXFAMILY"/>
</dbReference>
<evidence type="ECO:0000313" key="10">
    <source>
        <dbReference type="Proteomes" id="UP001597101"/>
    </source>
</evidence>
<evidence type="ECO:0000256" key="5">
    <source>
        <dbReference type="ARBA" id="ARBA00022842"/>
    </source>
</evidence>
<keyword evidence="3" id="KW-0479">Metal-binding</keyword>
<dbReference type="PROSITE" id="PS00893">
    <property type="entry name" value="NUDIX_BOX"/>
    <property type="match status" value="1"/>
</dbReference>
<comment type="cofactor">
    <cofactor evidence="1">
        <name>Mn(2+)</name>
        <dbReference type="ChEBI" id="CHEBI:29035"/>
    </cofactor>
</comment>
<keyword evidence="6" id="KW-0464">Manganese</keyword>
<evidence type="ECO:0000313" key="9">
    <source>
        <dbReference type="EMBL" id="MFD0915774.1"/>
    </source>
</evidence>
<keyword evidence="5" id="KW-0460">Magnesium</keyword>
<comment type="cofactor">
    <cofactor evidence="2">
        <name>Mg(2+)</name>
        <dbReference type="ChEBI" id="CHEBI:18420"/>
    </cofactor>
</comment>
<dbReference type="PANTHER" id="PTHR12992:SF11">
    <property type="entry name" value="MITOCHONDRIAL COENZYME A DIPHOSPHATASE NUDT8"/>
    <property type="match status" value="1"/>
</dbReference>
<evidence type="ECO:0000256" key="7">
    <source>
        <dbReference type="RuleBase" id="RU003476"/>
    </source>
</evidence>
<dbReference type="PANTHER" id="PTHR12992">
    <property type="entry name" value="NUDIX HYDROLASE"/>
    <property type="match status" value="1"/>
</dbReference>
<dbReference type="PROSITE" id="PS51462">
    <property type="entry name" value="NUDIX"/>
    <property type="match status" value="1"/>
</dbReference>